<accession>A0AAD6YEV8</accession>
<proteinExistence type="predicted"/>
<evidence type="ECO:0000313" key="3">
    <source>
        <dbReference type="EMBL" id="KAJ7217739.1"/>
    </source>
</evidence>
<feature type="compositionally biased region" description="Polar residues" evidence="1">
    <location>
        <begin position="490"/>
        <end position="503"/>
    </location>
</feature>
<dbReference type="EMBL" id="JARJCW010000013">
    <property type="protein sequence ID" value="KAJ7217739.1"/>
    <property type="molecule type" value="Genomic_DNA"/>
</dbReference>
<feature type="compositionally biased region" description="Low complexity" evidence="1">
    <location>
        <begin position="954"/>
        <end position="966"/>
    </location>
</feature>
<comment type="caution">
    <text evidence="3">The sequence shown here is derived from an EMBL/GenBank/DDBJ whole genome shotgun (WGS) entry which is preliminary data.</text>
</comment>
<feature type="compositionally biased region" description="Low complexity" evidence="1">
    <location>
        <begin position="510"/>
        <end position="528"/>
    </location>
</feature>
<feature type="compositionally biased region" description="Basic and acidic residues" evidence="1">
    <location>
        <begin position="716"/>
        <end position="730"/>
    </location>
</feature>
<gene>
    <name evidence="3" type="ORF">GGX14DRAFT_695804</name>
</gene>
<dbReference type="Gene3D" id="2.60.120.260">
    <property type="entry name" value="Galactose-binding domain-like"/>
    <property type="match status" value="1"/>
</dbReference>
<keyword evidence="4" id="KW-1185">Reference proteome</keyword>
<reference evidence="3" key="1">
    <citation type="submission" date="2023-03" db="EMBL/GenBank/DDBJ databases">
        <title>Massive genome expansion in bonnet fungi (Mycena s.s.) driven by repeated elements and novel gene families across ecological guilds.</title>
        <authorList>
            <consortium name="Lawrence Berkeley National Laboratory"/>
            <person name="Harder C.B."/>
            <person name="Miyauchi S."/>
            <person name="Viragh M."/>
            <person name="Kuo A."/>
            <person name="Thoen E."/>
            <person name="Andreopoulos B."/>
            <person name="Lu D."/>
            <person name="Skrede I."/>
            <person name="Drula E."/>
            <person name="Henrissat B."/>
            <person name="Morin E."/>
            <person name="Kohler A."/>
            <person name="Barry K."/>
            <person name="LaButti K."/>
            <person name="Morin E."/>
            <person name="Salamov A."/>
            <person name="Lipzen A."/>
            <person name="Mereny Z."/>
            <person name="Hegedus B."/>
            <person name="Baldrian P."/>
            <person name="Stursova M."/>
            <person name="Weitz H."/>
            <person name="Taylor A."/>
            <person name="Grigoriev I.V."/>
            <person name="Nagy L.G."/>
            <person name="Martin F."/>
            <person name="Kauserud H."/>
        </authorList>
    </citation>
    <scope>NUCLEOTIDE SEQUENCE</scope>
    <source>
        <strain evidence="3">9144</strain>
    </source>
</reference>
<protein>
    <recommendedName>
        <fullName evidence="5">Transmembrane protein</fullName>
    </recommendedName>
</protein>
<feature type="region of interest" description="Disordered" evidence="1">
    <location>
        <begin position="439"/>
        <end position="986"/>
    </location>
</feature>
<organism evidence="3 4">
    <name type="scientific">Mycena pura</name>
    <dbReference type="NCBI Taxonomy" id="153505"/>
    <lineage>
        <taxon>Eukaryota</taxon>
        <taxon>Fungi</taxon>
        <taxon>Dikarya</taxon>
        <taxon>Basidiomycota</taxon>
        <taxon>Agaricomycotina</taxon>
        <taxon>Agaricomycetes</taxon>
        <taxon>Agaricomycetidae</taxon>
        <taxon>Agaricales</taxon>
        <taxon>Marasmiineae</taxon>
        <taxon>Mycenaceae</taxon>
        <taxon>Mycena</taxon>
    </lineage>
</organism>
<feature type="compositionally biased region" description="Low complexity" evidence="1">
    <location>
        <begin position="769"/>
        <end position="779"/>
    </location>
</feature>
<feature type="compositionally biased region" description="Polar residues" evidence="1">
    <location>
        <begin position="805"/>
        <end position="829"/>
    </location>
</feature>
<name>A0AAD6YEV8_9AGAR</name>
<dbReference type="AlphaFoldDB" id="A0AAD6YEV8"/>
<evidence type="ECO:0000256" key="2">
    <source>
        <dbReference type="SAM" id="Phobius"/>
    </source>
</evidence>
<keyword evidence="2" id="KW-0472">Membrane</keyword>
<feature type="compositionally biased region" description="Basic and acidic residues" evidence="1">
    <location>
        <begin position="584"/>
        <end position="613"/>
    </location>
</feature>
<dbReference type="Proteomes" id="UP001219525">
    <property type="component" value="Unassembled WGS sequence"/>
</dbReference>
<feature type="compositionally biased region" description="Polar residues" evidence="1">
    <location>
        <begin position="883"/>
        <end position="904"/>
    </location>
</feature>
<evidence type="ECO:0008006" key="5">
    <source>
        <dbReference type="Google" id="ProtNLM"/>
    </source>
</evidence>
<keyword evidence="2" id="KW-1133">Transmembrane helix</keyword>
<sequence>MASVVQFPVDDSSPTVSYSPFGDTFSSPNLSAGWNPHWDNPGFSGATIGSAGSGNSTHITSLDGASLQIQWKGTGIQLFGAVTRSSYNVTLDGMLANASADLASNTLVNLQNLVDTHHALSLVVQTIGPDPLVEFDRALISAPPPPSNISSLQIQKYVLNDTDFSFRGHWSFVNDSNLSYHQSTTAGDTALLQFKGTTFLLRGFTSPEAGNYSVTLDNVTTLFSSRSSFSQTNSLLFFSSGLDVEMIHTLLINNTEGASLALPVGGASVFSLADLITNVSSTPSSLPSISSALAVQNGLSSGTIAALVLAGVLVFLCVVCVLLYFVLYRPYRRRQRMQHRRQPKEDQDQDAASVLVVDIGPGALGTKMFYDPADFAGPSRDRTSKRSGFARWKEEVEGGRLGSWGRGALGIAFRHSDSSGRRGTTSASSNEYDMGAISDSYKSTSSSNGGRAARGKGKGRESSWWPKNGRREKSLSPKLKLGLPVESRSRSGSRSNTPSNAPSNGPPDVSVISSLSYLSSPSLNQPTIPSGPPSPSRPSYPNTHTRVGSNGALLLRADVPEPDAGYQFPLPPPPLPDPPPSDPPRQDDRGSVRDFDATDDGRSILGDGTERIALRSLSPRTSEAEQRKAHSKRRAKEKREKERGKTPSPQNPSADAPRTEGSTAHAEQLPELRIASPFQVDFDHRDPRFARLSAQSRVRFESDPGSDEAGKAQGGNDKERSTTKDDENRGKSLKGPFRLTPPGPSNHLRDTSFLDFTSSSEDSTRTRSNDYSSSRSFSSLGPPSHWSIGATSNNMASLVPPQPKSRWSTTTAPSSDVHNNASGDSSDSNFPFPVSLPASPHHPEGTFMPPPAPIFAPSLEPQAGDPRGTLSSLNAHPADLMSDNPTSPTESVPLSVSDIHFQNSDSDEQNGTHRQGNMGLPSHPPLPPIPSQTEEPPYIVQRVVGMHTPSPSIGTTMLGTPTPTATRFKTSPSPSRPSPGSSGRGL</sequence>
<evidence type="ECO:0000313" key="4">
    <source>
        <dbReference type="Proteomes" id="UP001219525"/>
    </source>
</evidence>
<feature type="compositionally biased region" description="Pro residues" evidence="1">
    <location>
        <begin position="569"/>
        <end position="583"/>
    </location>
</feature>
<feature type="compositionally biased region" description="Pro residues" evidence="1">
    <location>
        <begin position="529"/>
        <end position="538"/>
    </location>
</feature>
<feature type="transmembrane region" description="Helical" evidence="2">
    <location>
        <begin position="304"/>
        <end position="327"/>
    </location>
</feature>
<keyword evidence="2" id="KW-0812">Transmembrane</keyword>
<evidence type="ECO:0000256" key="1">
    <source>
        <dbReference type="SAM" id="MobiDB-lite"/>
    </source>
</evidence>